<dbReference type="SUPFAM" id="SSF53098">
    <property type="entry name" value="Ribonuclease H-like"/>
    <property type="match status" value="1"/>
</dbReference>
<gene>
    <name evidence="2" type="ORF">CYMTET_13333</name>
</gene>
<comment type="caution">
    <text evidence="2">The sequence shown here is derived from an EMBL/GenBank/DDBJ whole genome shotgun (WGS) entry which is preliminary data.</text>
</comment>
<dbReference type="EMBL" id="LGRX02005299">
    <property type="protein sequence ID" value="KAK3278748.1"/>
    <property type="molecule type" value="Genomic_DNA"/>
</dbReference>
<dbReference type="AlphaFoldDB" id="A0AAE0LB69"/>
<accession>A0AAE0LB69</accession>
<dbReference type="InterPro" id="IPR008906">
    <property type="entry name" value="HATC_C_dom"/>
</dbReference>
<protein>
    <recommendedName>
        <fullName evidence="1">HAT C-terminal dimerisation domain-containing protein</fullName>
    </recommendedName>
</protein>
<feature type="domain" description="HAT C-terminal dimerisation" evidence="1">
    <location>
        <begin position="65"/>
        <end position="141"/>
    </location>
</feature>
<sequence>MTREKALRLLRDAWKADWEPAVTVRVHPATTPTADPAKSNFGEPGFMKRKMVEPVCDTSVDHDQLDLYLSLPQEMNVDGFDVMVWWNAKAKELPDVYNRMARQFVGCPTTTAGDERAFSAAGRMHDDLKKNTGEDTIEHMMLRVKLGP</sequence>
<evidence type="ECO:0000259" key="1">
    <source>
        <dbReference type="Pfam" id="PF05699"/>
    </source>
</evidence>
<evidence type="ECO:0000313" key="2">
    <source>
        <dbReference type="EMBL" id="KAK3278748.1"/>
    </source>
</evidence>
<reference evidence="2 3" key="1">
    <citation type="journal article" date="2015" name="Genome Biol. Evol.">
        <title>Comparative Genomics of a Bacterivorous Green Alga Reveals Evolutionary Causalities and Consequences of Phago-Mixotrophic Mode of Nutrition.</title>
        <authorList>
            <person name="Burns J.A."/>
            <person name="Paasch A."/>
            <person name="Narechania A."/>
            <person name="Kim E."/>
        </authorList>
    </citation>
    <scope>NUCLEOTIDE SEQUENCE [LARGE SCALE GENOMIC DNA]</scope>
    <source>
        <strain evidence="2 3">PLY_AMNH</strain>
    </source>
</reference>
<proteinExistence type="predicted"/>
<dbReference type="InterPro" id="IPR012337">
    <property type="entry name" value="RNaseH-like_sf"/>
</dbReference>
<dbReference type="Pfam" id="PF05699">
    <property type="entry name" value="Dimer_Tnp_hAT"/>
    <property type="match status" value="1"/>
</dbReference>
<dbReference type="Proteomes" id="UP001190700">
    <property type="component" value="Unassembled WGS sequence"/>
</dbReference>
<keyword evidence="3" id="KW-1185">Reference proteome</keyword>
<organism evidence="2 3">
    <name type="scientific">Cymbomonas tetramitiformis</name>
    <dbReference type="NCBI Taxonomy" id="36881"/>
    <lineage>
        <taxon>Eukaryota</taxon>
        <taxon>Viridiplantae</taxon>
        <taxon>Chlorophyta</taxon>
        <taxon>Pyramimonadophyceae</taxon>
        <taxon>Pyramimonadales</taxon>
        <taxon>Pyramimonadaceae</taxon>
        <taxon>Cymbomonas</taxon>
    </lineage>
</organism>
<dbReference type="GO" id="GO:0046983">
    <property type="term" value="F:protein dimerization activity"/>
    <property type="evidence" value="ECO:0007669"/>
    <property type="project" value="InterPro"/>
</dbReference>
<evidence type="ECO:0000313" key="3">
    <source>
        <dbReference type="Proteomes" id="UP001190700"/>
    </source>
</evidence>
<name>A0AAE0LB69_9CHLO</name>